<evidence type="ECO:0000313" key="2">
    <source>
        <dbReference type="Proteomes" id="UP000078542"/>
    </source>
</evidence>
<dbReference type="Proteomes" id="UP000078542">
    <property type="component" value="Unassembled WGS sequence"/>
</dbReference>
<dbReference type="AlphaFoldDB" id="A0A195D4G3"/>
<dbReference type="EMBL" id="KQ976885">
    <property type="protein sequence ID" value="KYN07319.1"/>
    <property type="molecule type" value="Genomic_DNA"/>
</dbReference>
<accession>A0A195D4G3</accession>
<feature type="non-terminal residue" evidence="1">
    <location>
        <position position="1"/>
    </location>
</feature>
<protein>
    <submittedName>
        <fullName evidence="1">Uncharacterized protein</fullName>
    </submittedName>
</protein>
<sequence length="112" mass="12376">GERKSIQLSCPMPGLLTLHKLGTRIDWNPAGKPGPVDVERVGLFRVRVRDLQFLTPNPNGADDHRSFDHQVEPFFGSLNAKNHRVWAHVGLNSGLQIASQSHRAVSHSTPPT</sequence>
<evidence type="ECO:0000313" key="1">
    <source>
        <dbReference type="EMBL" id="KYN07319.1"/>
    </source>
</evidence>
<proteinExistence type="predicted"/>
<keyword evidence="2" id="KW-1185">Reference proteome</keyword>
<organism evidence="1 2">
    <name type="scientific">Cyphomyrmex costatus</name>
    <dbReference type="NCBI Taxonomy" id="456900"/>
    <lineage>
        <taxon>Eukaryota</taxon>
        <taxon>Metazoa</taxon>
        <taxon>Ecdysozoa</taxon>
        <taxon>Arthropoda</taxon>
        <taxon>Hexapoda</taxon>
        <taxon>Insecta</taxon>
        <taxon>Pterygota</taxon>
        <taxon>Neoptera</taxon>
        <taxon>Endopterygota</taxon>
        <taxon>Hymenoptera</taxon>
        <taxon>Apocrita</taxon>
        <taxon>Aculeata</taxon>
        <taxon>Formicoidea</taxon>
        <taxon>Formicidae</taxon>
        <taxon>Myrmicinae</taxon>
        <taxon>Cyphomyrmex</taxon>
    </lineage>
</organism>
<name>A0A195D4G3_9HYME</name>
<reference evidence="1 2" key="1">
    <citation type="submission" date="2016-03" db="EMBL/GenBank/DDBJ databases">
        <title>Cyphomyrmex costatus WGS genome.</title>
        <authorList>
            <person name="Nygaard S."/>
            <person name="Hu H."/>
            <person name="Boomsma J."/>
            <person name="Zhang G."/>
        </authorList>
    </citation>
    <scope>NUCLEOTIDE SEQUENCE [LARGE SCALE GENOMIC DNA]</scope>
    <source>
        <strain evidence="1">MS0001</strain>
        <tissue evidence="1">Whole body</tissue>
    </source>
</reference>
<gene>
    <name evidence="1" type="ORF">ALC62_01521</name>
</gene>